<protein>
    <recommendedName>
        <fullName evidence="2">C-type lectin domain-containing protein</fullName>
    </recommendedName>
</protein>
<feature type="compositionally biased region" description="Polar residues" evidence="1">
    <location>
        <begin position="1"/>
        <end position="10"/>
    </location>
</feature>
<feature type="region of interest" description="Disordered" evidence="1">
    <location>
        <begin position="1"/>
        <end position="20"/>
    </location>
</feature>
<feature type="compositionally biased region" description="Basic residues" evidence="1">
    <location>
        <begin position="11"/>
        <end position="20"/>
    </location>
</feature>
<organism evidence="3 4">
    <name type="scientific">Amphilophus citrinellus</name>
    <name type="common">Midas cichlid</name>
    <name type="synonym">Cichlasoma citrinellum</name>
    <dbReference type="NCBI Taxonomy" id="61819"/>
    <lineage>
        <taxon>Eukaryota</taxon>
        <taxon>Metazoa</taxon>
        <taxon>Chordata</taxon>
        <taxon>Craniata</taxon>
        <taxon>Vertebrata</taxon>
        <taxon>Euteleostomi</taxon>
        <taxon>Actinopterygii</taxon>
        <taxon>Neopterygii</taxon>
        <taxon>Teleostei</taxon>
        <taxon>Neoteleostei</taxon>
        <taxon>Acanthomorphata</taxon>
        <taxon>Ovalentaria</taxon>
        <taxon>Cichlomorphae</taxon>
        <taxon>Cichliformes</taxon>
        <taxon>Cichlidae</taxon>
        <taxon>New World cichlids</taxon>
        <taxon>Cichlasomatinae</taxon>
        <taxon>Heroini</taxon>
        <taxon>Amphilophus</taxon>
    </lineage>
</organism>
<keyword evidence="4" id="KW-1185">Reference proteome</keyword>
<name>A0A3Q0TG00_AMPCI</name>
<dbReference type="InterPro" id="IPR016187">
    <property type="entry name" value="CTDL_fold"/>
</dbReference>
<dbReference type="PANTHER" id="PTHR45784">
    <property type="entry name" value="C-TYPE LECTIN DOMAIN FAMILY 20 MEMBER A-RELATED"/>
    <property type="match status" value="1"/>
</dbReference>
<sequence length="239" mass="28269">MQIFPNSSLHKSFRHHSKAKKPRDEALKYCQENYIDLAPIRNEQDNLKLMEIYPKGKDYIWFGLERNLSDKNKWMWSGGGEVTWFFWDKDQPDNRNYEDCGLINEVGGWHDAYESINIPFFCYKAEVVQENKTWEEALEYCREQYDDLASVASETEMLLIQKELKKHRTTEHVWIGLRFLSRDWLWVDGQEMDHEAWGQGGKPSCPDPRMKCAGLQVTGVSQGVWKAHDCEKRLNFICY</sequence>
<dbReference type="SUPFAM" id="SSF56436">
    <property type="entry name" value="C-type lectin-like"/>
    <property type="match status" value="2"/>
</dbReference>
<dbReference type="InterPro" id="IPR001304">
    <property type="entry name" value="C-type_lectin-like"/>
</dbReference>
<dbReference type="Proteomes" id="UP000261340">
    <property type="component" value="Unplaced"/>
</dbReference>
<feature type="domain" description="C-type lectin" evidence="2">
    <location>
        <begin position="118"/>
        <end position="239"/>
    </location>
</feature>
<dbReference type="STRING" id="61819.ENSACIP00000031072"/>
<reference evidence="3" key="1">
    <citation type="submission" date="2025-08" db="UniProtKB">
        <authorList>
            <consortium name="Ensembl"/>
        </authorList>
    </citation>
    <scope>IDENTIFICATION</scope>
</reference>
<feature type="domain" description="C-type lectin" evidence="2">
    <location>
        <begin position="24"/>
        <end position="123"/>
    </location>
</feature>
<dbReference type="Ensembl" id="ENSACIT00000031883.1">
    <property type="protein sequence ID" value="ENSACIP00000031072.1"/>
    <property type="gene ID" value="ENSACIG00000024025.1"/>
</dbReference>
<dbReference type="PROSITE" id="PS50041">
    <property type="entry name" value="C_TYPE_LECTIN_2"/>
    <property type="match status" value="2"/>
</dbReference>
<evidence type="ECO:0000256" key="1">
    <source>
        <dbReference type="SAM" id="MobiDB-lite"/>
    </source>
</evidence>
<evidence type="ECO:0000259" key="2">
    <source>
        <dbReference type="PROSITE" id="PS50041"/>
    </source>
</evidence>
<dbReference type="PANTHER" id="PTHR45784:SF8">
    <property type="entry name" value="C-TYPE MANNOSE RECEPTOR 2-RELATED"/>
    <property type="match status" value="1"/>
</dbReference>
<reference evidence="3" key="2">
    <citation type="submission" date="2025-09" db="UniProtKB">
        <authorList>
            <consortium name="Ensembl"/>
        </authorList>
    </citation>
    <scope>IDENTIFICATION</scope>
</reference>
<proteinExistence type="predicted"/>
<dbReference type="Pfam" id="PF00059">
    <property type="entry name" value="Lectin_C"/>
    <property type="match status" value="2"/>
</dbReference>
<dbReference type="OMA" id="KNGRWHD"/>
<dbReference type="Gene3D" id="3.10.100.10">
    <property type="entry name" value="Mannose-Binding Protein A, subunit A"/>
    <property type="match status" value="2"/>
</dbReference>
<dbReference type="AlphaFoldDB" id="A0A3Q0TG00"/>
<dbReference type="InterPro" id="IPR016186">
    <property type="entry name" value="C-type_lectin-like/link_sf"/>
</dbReference>
<accession>A0A3Q0TG00</accession>
<evidence type="ECO:0000313" key="3">
    <source>
        <dbReference type="Ensembl" id="ENSACIP00000031072.1"/>
    </source>
</evidence>
<evidence type="ECO:0000313" key="4">
    <source>
        <dbReference type="Proteomes" id="UP000261340"/>
    </source>
</evidence>
<dbReference type="CDD" id="cd00037">
    <property type="entry name" value="CLECT"/>
    <property type="match status" value="1"/>
</dbReference>
<dbReference type="GeneTree" id="ENSGT00940000163460"/>
<dbReference type="SMART" id="SM00034">
    <property type="entry name" value="CLECT"/>
    <property type="match status" value="2"/>
</dbReference>